<accession>A0A067Q7Y7</accession>
<dbReference type="HOGENOM" id="CLU_3050638_0_0_1"/>
<dbReference type="InParanoid" id="A0A067Q7Y7"/>
<reference evidence="2" key="1">
    <citation type="journal article" date="2014" name="Proc. Natl. Acad. Sci. U.S.A.">
        <title>Extensive sampling of basidiomycete genomes demonstrates inadequacy of the white-rot/brown-rot paradigm for wood decay fungi.</title>
        <authorList>
            <person name="Riley R."/>
            <person name="Salamov A.A."/>
            <person name="Brown D.W."/>
            <person name="Nagy L.G."/>
            <person name="Floudas D."/>
            <person name="Held B.W."/>
            <person name="Levasseur A."/>
            <person name="Lombard V."/>
            <person name="Morin E."/>
            <person name="Otillar R."/>
            <person name="Lindquist E.A."/>
            <person name="Sun H."/>
            <person name="LaButti K.M."/>
            <person name="Schmutz J."/>
            <person name="Jabbour D."/>
            <person name="Luo H."/>
            <person name="Baker S.E."/>
            <person name="Pisabarro A.G."/>
            <person name="Walton J.D."/>
            <person name="Blanchette R.A."/>
            <person name="Henrissat B."/>
            <person name="Martin F."/>
            <person name="Cullen D."/>
            <person name="Hibbett D.S."/>
            <person name="Grigoriev I.V."/>
        </authorList>
    </citation>
    <scope>NUCLEOTIDE SEQUENCE [LARGE SCALE GENOMIC DNA]</scope>
    <source>
        <strain evidence="2">MUCL 33604</strain>
    </source>
</reference>
<proteinExistence type="predicted"/>
<evidence type="ECO:0000313" key="1">
    <source>
        <dbReference type="EMBL" id="KDQ58711.1"/>
    </source>
</evidence>
<name>A0A067Q7Y7_9AGAM</name>
<keyword evidence="2" id="KW-1185">Reference proteome</keyword>
<organism evidence="1 2">
    <name type="scientific">Jaapia argillacea MUCL 33604</name>
    <dbReference type="NCBI Taxonomy" id="933084"/>
    <lineage>
        <taxon>Eukaryota</taxon>
        <taxon>Fungi</taxon>
        <taxon>Dikarya</taxon>
        <taxon>Basidiomycota</taxon>
        <taxon>Agaricomycotina</taxon>
        <taxon>Agaricomycetes</taxon>
        <taxon>Agaricomycetidae</taxon>
        <taxon>Jaapiales</taxon>
        <taxon>Jaapiaceae</taxon>
        <taxon>Jaapia</taxon>
    </lineage>
</organism>
<dbReference type="EMBL" id="KL197717">
    <property type="protein sequence ID" value="KDQ58711.1"/>
    <property type="molecule type" value="Genomic_DNA"/>
</dbReference>
<dbReference type="Proteomes" id="UP000027265">
    <property type="component" value="Unassembled WGS sequence"/>
</dbReference>
<evidence type="ECO:0000313" key="2">
    <source>
        <dbReference type="Proteomes" id="UP000027265"/>
    </source>
</evidence>
<protein>
    <submittedName>
        <fullName evidence="1">Uncharacterized protein</fullName>
    </submittedName>
</protein>
<gene>
    <name evidence="1" type="ORF">JAAARDRAFT_34561</name>
</gene>
<sequence length="54" mass="6012">MGVGRLVVGDWWWAMTGGRWAKGVRTVCTRELALLTEESDWLETSNGSTMILAL</sequence>
<dbReference type="AlphaFoldDB" id="A0A067Q7Y7"/>